<gene>
    <name evidence="1" type="ORF">mPipKuh1_008204</name>
</gene>
<proteinExistence type="predicted"/>
<dbReference type="AlphaFoldDB" id="A0A7J7W3P4"/>
<dbReference type="Proteomes" id="UP000558488">
    <property type="component" value="Unassembled WGS sequence"/>
</dbReference>
<name>A0A7J7W3P4_PIPKU</name>
<reference evidence="1 2" key="1">
    <citation type="journal article" date="2020" name="Nature">
        <title>Six reference-quality genomes reveal evolution of bat adaptations.</title>
        <authorList>
            <person name="Jebb D."/>
            <person name="Huang Z."/>
            <person name="Pippel M."/>
            <person name="Hughes G.M."/>
            <person name="Lavrichenko K."/>
            <person name="Devanna P."/>
            <person name="Winkler S."/>
            <person name="Jermiin L.S."/>
            <person name="Skirmuntt E.C."/>
            <person name="Katzourakis A."/>
            <person name="Burkitt-Gray L."/>
            <person name="Ray D.A."/>
            <person name="Sullivan K.A.M."/>
            <person name="Roscito J.G."/>
            <person name="Kirilenko B.M."/>
            <person name="Davalos L.M."/>
            <person name="Corthals A.P."/>
            <person name="Power M.L."/>
            <person name="Jones G."/>
            <person name="Ransome R.D."/>
            <person name="Dechmann D.K.N."/>
            <person name="Locatelli A.G."/>
            <person name="Puechmaille S.J."/>
            <person name="Fedrigo O."/>
            <person name="Jarvis E.D."/>
            <person name="Hiller M."/>
            <person name="Vernes S.C."/>
            <person name="Myers E.W."/>
            <person name="Teeling E.C."/>
        </authorList>
    </citation>
    <scope>NUCLEOTIDE SEQUENCE [LARGE SCALE GENOMIC DNA]</scope>
    <source>
        <strain evidence="1">MPipKuh1</strain>
        <tissue evidence="1">Flight muscle</tissue>
    </source>
</reference>
<evidence type="ECO:0000313" key="1">
    <source>
        <dbReference type="EMBL" id="KAF6331901.1"/>
    </source>
</evidence>
<organism evidence="1 2">
    <name type="scientific">Pipistrellus kuhlii</name>
    <name type="common">Kuhl's pipistrelle</name>
    <dbReference type="NCBI Taxonomy" id="59472"/>
    <lineage>
        <taxon>Eukaryota</taxon>
        <taxon>Metazoa</taxon>
        <taxon>Chordata</taxon>
        <taxon>Craniata</taxon>
        <taxon>Vertebrata</taxon>
        <taxon>Euteleostomi</taxon>
        <taxon>Mammalia</taxon>
        <taxon>Eutheria</taxon>
        <taxon>Laurasiatheria</taxon>
        <taxon>Chiroptera</taxon>
        <taxon>Yangochiroptera</taxon>
        <taxon>Vespertilionidae</taxon>
        <taxon>Pipistrellus</taxon>
    </lineage>
</organism>
<accession>A0A7J7W3P4</accession>
<comment type="caution">
    <text evidence="1">The sequence shown here is derived from an EMBL/GenBank/DDBJ whole genome shotgun (WGS) entry which is preliminary data.</text>
</comment>
<protein>
    <submittedName>
        <fullName evidence="1">Uncharacterized protein</fullName>
    </submittedName>
</protein>
<keyword evidence="2" id="KW-1185">Reference proteome</keyword>
<sequence>MSWGYRCLTEVIHGTARAFIIHQTAKTPHCISKLWQILKTMLWNLGLTGSINIGVSLKLSQDFCISHLEFISLQTSQNVLALSCLNSLPSIISPHKTNESIKMEINITKENSVFLGEHDSVHAEQFGRHFCFNISTPFPYGADRERASDTAGQALVMGIP</sequence>
<evidence type="ECO:0000313" key="2">
    <source>
        <dbReference type="Proteomes" id="UP000558488"/>
    </source>
</evidence>
<dbReference type="EMBL" id="JACAGB010000012">
    <property type="protein sequence ID" value="KAF6331901.1"/>
    <property type="molecule type" value="Genomic_DNA"/>
</dbReference>